<dbReference type="Pfam" id="PF00271">
    <property type="entry name" value="Helicase_C"/>
    <property type="match status" value="1"/>
</dbReference>
<dbReference type="SMART" id="SM00490">
    <property type="entry name" value="HELICc"/>
    <property type="match status" value="1"/>
</dbReference>
<dbReference type="PROSITE" id="PS51192">
    <property type="entry name" value="HELICASE_ATP_BIND_1"/>
    <property type="match status" value="1"/>
</dbReference>
<evidence type="ECO:0000256" key="2">
    <source>
        <dbReference type="ARBA" id="ARBA00022801"/>
    </source>
</evidence>
<keyword evidence="8" id="KW-1185">Reference proteome</keyword>
<proteinExistence type="predicted"/>
<keyword evidence="2" id="KW-0378">Hydrolase</keyword>
<sequence>MPSKEKGLPEKLIELDGFQELYQNLLLQSVGSQFPLISKDYECSSIDWNYMLKCASVLAKSEVGVCQDAALRIAQYCLNSEPEHNNYKIASAIILDTLTNTPSLKLAMRRNLIPKNFEENIPFPLHLDMMQRRIKFSILNSEDYKIVSINRFQKSVYDSAQNNQWLSISAPTSAGKSFILRRIVEDSLIAGEEKNIVFMVPTRALIQQVEFEIIDALNERGLDNVFVSSVPSLPNGWNKKRIVLILTQERLQWLLSDYPTFKPHLLIVDEAQKIGDGTRGVLLEQVIEETRRRNNSVRVYFSSPMTENPEFLLKQAPENSIKHPISSEQVAVNQNLIWVSQVSTKAKQWQMELCYKNEILKLGKFEVSDRPARKSMRLPIVAFSLASKNGGNLIYVNGAADAEKTALQLWTLQGKACETDDEEIVELINLVKKVINKNYTLVQALGRRVAFHYGNMPLLVRNEIERLFTSGKIHFLVCTSTLIEGVNLPAKTIFLRGPKKGMKKPMSEIDFWNLAGRAGRQGKEFQGNVICIDPNDKVWGDGPPRNKRKYPITSTIKEVLQKKGDDLVKFISDGTPRKVAASEQELEYTFTYLLGERIRYDELKKSPVISRYPSSDEIIDQIEHECAKVLEKIEIPKKIIYRNPGISPIAQQSLLDYFSSFERDYTELIPALPESEEAYESYVRVIGRISKHLSGDPPQLNEYRAVLVTNWMRGYGLAWIIERNWGYWRKRKDKKKTLPSVIRETMRDIEEFARFKFAKYSSCYIDILKYFLEKEGFTDLAMDLPKLNIWLEFGASQQTQISLMSLGLSRTTAIALSELIVHDNYNTDQCLEWLNTVNLESLELSPIIIQEVMHILIGRNS</sequence>
<dbReference type="Proteomes" id="UP000717624">
    <property type="component" value="Unassembled WGS sequence"/>
</dbReference>
<name>A0A939BTF7_9BACL</name>
<evidence type="ECO:0008006" key="9">
    <source>
        <dbReference type="Google" id="ProtNLM"/>
    </source>
</evidence>
<dbReference type="PANTHER" id="PTHR47961:SF6">
    <property type="entry name" value="DNA-DIRECTED DNA POLYMERASE"/>
    <property type="match status" value="1"/>
</dbReference>
<dbReference type="GO" id="GO:0005524">
    <property type="term" value="F:ATP binding"/>
    <property type="evidence" value="ECO:0007669"/>
    <property type="project" value="UniProtKB-KW"/>
</dbReference>
<dbReference type="SUPFAM" id="SSF52540">
    <property type="entry name" value="P-loop containing nucleoside triphosphate hydrolases"/>
    <property type="match status" value="1"/>
</dbReference>
<dbReference type="InterPro" id="IPR014001">
    <property type="entry name" value="Helicase_ATP-bd"/>
</dbReference>
<keyword evidence="3" id="KW-0347">Helicase</keyword>
<dbReference type="PANTHER" id="PTHR47961">
    <property type="entry name" value="DNA POLYMERASE THETA, PUTATIVE (AFU_ORTHOLOGUE AFUA_1G05260)-RELATED"/>
    <property type="match status" value="1"/>
</dbReference>
<dbReference type="Gene3D" id="3.40.50.300">
    <property type="entry name" value="P-loop containing nucleotide triphosphate hydrolases"/>
    <property type="match status" value="2"/>
</dbReference>
<dbReference type="SMART" id="SM00487">
    <property type="entry name" value="DEXDc"/>
    <property type="match status" value="1"/>
</dbReference>
<comment type="caution">
    <text evidence="7">The sequence shown here is derived from an EMBL/GenBank/DDBJ whole genome shotgun (WGS) entry which is preliminary data.</text>
</comment>
<accession>A0A939BTF7</accession>
<gene>
    <name evidence="7" type="ORF">JOD01_003434</name>
</gene>
<dbReference type="PROSITE" id="PS51194">
    <property type="entry name" value="HELICASE_CTER"/>
    <property type="match status" value="1"/>
</dbReference>
<dbReference type="InterPro" id="IPR001650">
    <property type="entry name" value="Helicase_C-like"/>
</dbReference>
<keyword evidence="1" id="KW-0547">Nucleotide-binding</keyword>
<evidence type="ECO:0000256" key="4">
    <source>
        <dbReference type="ARBA" id="ARBA00022840"/>
    </source>
</evidence>
<dbReference type="GO" id="GO:0016787">
    <property type="term" value="F:hydrolase activity"/>
    <property type="evidence" value="ECO:0007669"/>
    <property type="project" value="UniProtKB-KW"/>
</dbReference>
<reference evidence="7" key="1">
    <citation type="submission" date="2021-01" db="EMBL/GenBank/DDBJ databases">
        <title>Genomic Encyclopedia of Type Strains, Phase IV (KMG-IV): sequencing the most valuable type-strain genomes for metagenomic binning, comparative biology and taxonomic classification.</title>
        <authorList>
            <person name="Goeker M."/>
        </authorList>
    </citation>
    <scope>NUCLEOTIDE SEQUENCE</scope>
    <source>
        <strain evidence="7">DSM 25523</strain>
    </source>
</reference>
<dbReference type="Pfam" id="PF00270">
    <property type="entry name" value="DEAD"/>
    <property type="match status" value="1"/>
</dbReference>
<keyword evidence="4" id="KW-0067">ATP-binding</keyword>
<feature type="domain" description="Helicase ATP-binding" evidence="5">
    <location>
        <begin position="157"/>
        <end position="323"/>
    </location>
</feature>
<protein>
    <recommendedName>
        <fullName evidence="9">DEAD/DEAH box helicase</fullName>
    </recommendedName>
</protein>
<dbReference type="RefSeq" id="WP_204519470.1">
    <property type="nucleotide sequence ID" value="NZ_BAABIN010000036.1"/>
</dbReference>
<dbReference type="GO" id="GO:0004386">
    <property type="term" value="F:helicase activity"/>
    <property type="evidence" value="ECO:0007669"/>
    <property type="project" value="UniProtKB-KW"/>
</dbReference>
<dbReference type="AlphaFoldDB" id="A0A939BTF7"/>
<dbReference type="InterPro" id="IPR011545">
    <property type="entry name" value="DEAD/DEAH_box_helicase_dom"/>
</dbReference>
<evidence type="ECO:0000259" key="6">
    <source>
        <dbReference type="PROSITE" id="PS51194"/>
    </source>
</evidence>
<dbReference type="InterPro" id="IPR050474">
    <property type="entry name" value="Hel308_SKI2-like"/>
</dbReference>
<evidence type="ECO:0000256" key="1">
    <source>
        <dbReference type="ARBA" id="ARBA00022741"/>
    </source>
</evidence>
<organism evidence="7 8">
    <name type="scientific">Brevibacillus fulvus</name>
    <dbReference type="NCBI Taxonomy" id="1125967"/>
    <lineage>
        <taxon>Bacteria</taxon>
        <taxon>Bacillati</taxon>
        <taxon>Bacillota</taxon>
        <taxon>Bacilli</taxon>
        <taxon>Bacillales</taxon>
        <taxon>Paenibacillaceae</taxon>
        <taxon>Brevibacillus</taxon>
    </lineage>
</organism>
<dbReference type="EMBL" id="JAFBEB010000015">
    <property type="protein sequence ID" value="MBM7591782.1"/>
    <property type="molecule type" value="Genomic_DNA"/>
</dbReference>
<evidence type="ECO:0000256" key="3">
    <source>
        <dbReference type="ARBA" id="ARBA00022806"/>
    </source>
</evidence>
<evidence type="ECO:0000313" key="7">
    <source>
        <dbReference type="EMBL" id="MBM7591782.1"/>
    </source>
</evidence>
<evidence type="ECO:0000259" key="5">
    <source>
        <dbReference type="PROSITE" id="PS51192"/>
    </source>
</evidence>
<dbReference type="InterPro" id="IPR027417">
    <property type="entry name" value="P-loop_NTPase"/>
</dbReference>
<feature type="domain" description="Helicase C-terminal" evidence="6">
    <location>
        <begin position="411"/>
        <end position="575"/>
    </location>
</feature>
<dbReference type="GO" id="GO:0003676">
    <property type="term" value="F:nucleic acid binding"/>
    <property type="evidence" value="ECO:0007669"/>
    <property type="project" value="InterPro"/>
</dbReference>
<evidence type="ECO:0000313" key="8">
    <source>
        <dbReference type="Proteomes" id="UP000717624"/>
    </source>
</evidence>